<proteinExistence type="predicted"/>
<keyword evidence="2" id="KW-1133">Transmembrane helix</keyword>
<organism evidence="3 4">
    <name type="scientific">Mytilus galloprovincialis</name>
    <name type="common">Mediterranean mussel</name>
    <dbReference type="NCBI Taxonomy" id="29158"/>
    <lineage>
        <taxon>Eukaryota</taxon>
        <taxon>Metazoa</taxon>
        <taxon>Spiralia</taxon>
        <taxon>Lophotrochozoa</taxon>
        <taxon>Mollusca</taxon>
        <taxon>Bivalvia</taxon>
        <taxon>Autobranchia</taxon>
        <taxon>Pteriomorphia</taxon>
        <taxon>Mytilida</taxon>
        <taxon>Mytiloidea</taxon>
        <taxon>Mytilidae</taxon>
        <taxon>Mytilinae</taxon>
        <taxon>Mytilus</taxon>
    </lineage>
</organism>
<evidence type="ECO:0000256" key="2">
    <source>
        <dbReference type="SAM" id="Phobius"/>
    </source>
</evidence>
<feature type="transmembrane region" description="Helical" evidence="2">
    <location>
        <begin position="32"/>
        <end position="52"/>
    </location>
</feature>
<dbReference type="AlphaFoldDB" id="A0A8B6CGS4"/>
<name>A0A8B6CGS4_MYTGA</name>
<evidence type="ECO:0000313" key="3">
    <source>
        <dbReference type="EMBL" id="VDI05060.1"/>
    </source>
</evidence>
<sequence length="122" mass="13606">MFNVTSIVGQHVTTDDKTDDVKHSIKVTVPTIVILVVVAVMLVILIVLVALIKLGKAGQYLTHSRSPHVNQRSIQRTQANASVFTVYNNEPPPYEVVVNSNLPEYSPRDIPPLYKEKEDTQI</sequence>
<evidence type="ECO:0000256" key="1">
    <source>
        <dbReference type="SAM" id="MobiDB-lite"/>
    </source>
</evidence>
<reference evidence="3" key="1">
    <citation type="submission" date="2018-11" db="EMBL/GenBank/DDBJ databases">
        <authorList>
            <person name="Alioto T."/>
            <person name="Alioto T."/>
        </authorList>
    </citation>
    <scope>NUCLEOTIDE SEQUENCE</scope>
</reference>
<protein>
    <submittedName>
        <fullName evidence="3">Uncharacterized protein</fullName>
    </submittedName>
</protein>
<feature type="region of interest" description="Disordered" evidence="1">
    <location>
        <begin position="98"/>
        <end position="122"/>
    </location>
</feature>
<keyword evidence="4" id="KW-1185">Reference proteome</keyword>
<dbReference type="EMBL" id="UYJE01001774">
    <property type="protein sequence ID" value="VDI05060.1"/>
    <property type="molecule type" value="Genomic_DNA"/>
</dbReference>
<keyword evidence="2" id="KW-0472">Membrane</keyword>
<dbReference type="Proteomes" id="UP000596742">
    <property type="component" value="Unassembled WGS sequence"/>
</dbReference>
<evidence type="ECO:0000313" key="4">
    <source>
        <dbReference type="Proteomes" id="UP000596742"/>
    </source>
</evidence>
<accession>A0A8B6CGS4</accession>
<comment type="caution">
    <text evidence="3">The sequence shown here is derived from an EMBL/GenBank/DDBJ whole genome shotgun (WGS) entry which is preliminary data.</text>
</comment>
<gene>
    <name evidence="3" type="ORF">MGAL_10B076350</name>
</gene>
<keyword evidence="2" id="KW-0812">Transmembrane</keyword>